<comment type="caution">
    <text evidence="3">The sequence shown here is derived from an EMBL/GenBank/DDBJ whole genome shotgun (WGS) entry which is preliminary data.</text>
</comment>
<reference evidence="3 4" key="1">
    <citation type="submission" date="2023-07" db="EMBL/GenBank/DDBJ databases">
        <title>Sorghum-associated microbial communities from plants grown in Nebraska, USA.</title>
        <authorList>
            <person name="Schachtman D."/>
        </authorList>
    </citation>
    <scope>NUCLEOTIDE SEQUENCE [LARGE SCALE GENOMIC DNA]</scope>
    <source>
        <strain evidence="3 4">BE167</strain>
    </source>
</reference>
<dbReference type="Proteomes" id="UP001252243">
    <property type="component" value="Unassembled WGS sequence"/>
</dbReference>
<evidence type="ECO:0000313" key="3">
    <source>
        <dbReference type="EMBL" id="MDR7080829.1"/>
    </source>
</evidence>
<protein>
    <submittedName>
        <fullName evidence="3">Uncharacterized protein</fullName>
    </submittedName>
</protein>
<evidence type="ECO:0000256" key="2">
    <source>
        <dbReference type="SAM" id="SignalP"/>
    </source>
</evidence>
<evidence type="ECO:0000313" key="4">
    <source>
        <dbReference type="Proteomes" id="UP001252243"/>
    </source>
</evidence>
<gene>
    <name evidence="3" type="ORF">J2X01_000098</name>
</gene>
<evidence type="ECO:0000256" key="1">
    <source>
        <dbReference type="SAM" id="MobiDB-lite"/>
    </source>
</evidence>
<name>A0ABU1U6L1_9MICC</name>
<proteinExistence type="predicted"/>
<organism evidence="3 4">
    <name type="scientific">Arthrobacter ginsengisoli</name>
    <dbReference type="NCBI Taxonomy" id="1356565"/>
    <lineage>
        <taxon>Bacteria</taxon>
        <taxon>Bacillati</taxon>
        <taxon>Actinomycetota</taxon>
        <taxon>Actinomycetes</taxon>
        <taxon>Micrococcales</taxon>
        <taxon>Micrococcaceae</taxon>
        <taxon>Arthrobacter</taxon>
    </lineage>
</organism>
<accession>A0ABU1U6L1</accession>
<keyword evidence="4" id="KW-1185">Reference proteome</keyword>
<feature type="signal peptide" evidence="2">
    <location>
        <begin position="1"/>
        <end position="19"/>
    </location>
</feature>
<dbReference type="RefSeq" id="WP_310049478.1">
    <property type="nucleotide sequence ID" value="NZ_JAVDVQ010000001.1"/>
</dbReference>
<feature type="chain" id="PRO_5047179196" evidence="2">
    <location>
        <begin position="20"/>
        <end position="310"/>
    </location>
</feature>
<sequence length="310" mass="31569">MCRLAAAMAVIATAVSCSTGGPSDVASPATPTAPASAAPVTAEINQLRDNYGRQIIAIQLTNTTSGPVTVLGAGLASPLFAGTIEWQGTPGGIELPPGQPKILPAQLRGPACGLSTQQVNKEPVNEEPVNEEPAVELRLAEAWGPGSAATVPAADPYGVLSRNNAEMCLAQAAAAVAAIRLEPELVVSADGQGALMGLTITPRSTPGAVNPGSKGTLTINWIDPTTLLAEDPSAPWPRSVSAAAGGAGQQYWLGIRPARCDPHAVAEDKVGTLLPLRVSVGGRDGVLRVDAGALLRGRIYEFITAACGRQ</sequence>
<feature type="compositionally biased region" description="Low complexity" evidence="1">
    <location>
        <begin position="22"/>
        <end position="37"/>
    </location>
</feature>
<keyword evidence="2" id="KW-0732">Signal</keyword>
<dbReference type="EMBL" id="JAVDVQ010000001">
    <property type="protein sequence ID" value="MDR7080829.1"/>
    <property type="molecule type" value="Genomic_DNA"/>
</dbReference>
<dbReference type="PROSITE" id="PS51257">
    <property type="entry name" value="PROKAR_LIPOPROTEIN"/>
    <property type="match status" value="1"/>
</dbReference>
<feature type="region of interest" description="Disordered" evidence="1">
    <location>
        <begin position="18"/>
        <end position="37"/>
    </location>
</feature>